<evidence type="ECO:0000313" key="2">
    <source>
        <dbReference type="EMBL" id="KAK2728147.1"/>
    </source>
</evidence>
<organism evidence="2 3">
    <name type="scientific">Colletotrichum kahawae</name>
    <name type="common">Coffee berry disease fungus</name>
    <dbReference type="NCBI Taxonomy" id="34407"/>
    <lineage>
        <taxon>Eukaryota</taxon>
        <taxon>Fungi</taxon>
        <taxon>Dikarya</taxon>
        <taxon>Ascomycota</taxon>
        <taxon>Pezizomycotina</taxon>
        <taxon>Sordariomycetes</taxon>
        <taxon>Hypocreomycetidae</taxon>
        <taxon>Glomerellales</taxon>
        <taxon>Glomerellaceae</taxon>
        <taxon>Colletotrichum</taxon>
        <taxon>Colletotrichum gloeosporioides species complex</taxon>
    </lineage>
</organism>
<proteinExistence type="predicted"/>
<name>A0AAE0CWG4_COLKA</name>
<dbReference type="EMBL" id="VYYT01000886">
    <property type="protein sequence ID" value="KAK2728147.1"/>
    <property type="molecule type" value="Genomic_DNA"/>
</dbReference>
<evidence type="ECO:0000313" key="3">
    <source>
        <dbReference type="Proteomes" id="UP001281614"/>
    </source>
</evidence>
<dbReference type="Proteomes" id="UP001281614">
    <property type="component" value="Unassembled WGS sequence"/>
</dbReference>
<dbReference type="AlphaFoldDB" id="A0AAE0CWG4"/>
<sequence>MPLQLLRHCAPPAAAPVSRGPQHPQQQLELSSSGAFSPGVFQWGAVAKHFPSIVGFSQGGPYAQGPILRGSDESQTRRTSLQRCQSDSVAISSVLVPVYSGPVAMTDGGRLRHWRPSPG</sequence>
<reference evidence="2" key="1">
    <citation type="submission" date="2023-02" db="EMBL/GenBank/DDBJ databases">
        <title>Colletotrichum kahawae CIFC_Que2 genome sequencing and assembly.</title>
        <authorList>
            <person name="Baroncelli R."/>
        </authorList>
    </citation>
    <scope>NUCLEOTIDE SEQUENCE</scope>
    <source>
        <strain evidence="2">CIFC_Que2</strain>
    </source>
</reference>
<accession>A0AAE0CWG4</accession>
<keyword evidence="3" id="KW-1185">Reference proteome</keyword>
<evidence type="ECO:0000256" key="1">
    <source>
        <dbReference type="SAM" id="MobiDB-lite"/>
    </source>
</evidence>
<protein>
    <submittedName>
        <fullName evidence="2">Uncharacterized protein</fullName>
    </submittedName>
</protein>
<comment type="caution">
    <text evidence="2">The sequence shown here is derived from an EMBL/GenBank/DDBJ whole genome shotgun (WGS) entry which is preliminary data.</text>
</comment>
<gene>
    <name evidence="2" type="ORF">CKAH01_11246</name>
</gene>
<feature type="region of interest" description="Disordered" evidence="1">
    <location>
        <begin position="12"/>
        <end position="31"/>
    </location>
</feature>